<reference evidence="1 2" key="1">
    <citation type="submission" date="2023-07" db="EMBL/GenBank/DDBJ databases">
        <title>Genomic Encyclopedia of Type Strains, Phase IV (KMG-IV): sequencing the most valuable type-strain genomes for metagenomic binning, comparative biology and taxonomic classification.</title>
        <authorList>
            <person name="Goeker M."/>
        </authorList>
    </citation>
    <scope>NUCLEOTIDE SEQUENCE [LARGE SCALE GENOMIC DNA]</scope>
    <source>
        <strain evidence="1 2">DSM 2457</strain>
    </source>
</reference>
<proteinExistence type="predicted"/>
<organism evidence="1 2">
    <name type="scientific">Ancylobacter polymorphus</name>
    <dbReference type="NCBI Taxonomy" id="223390"/>
    <lineage>
        <taxon>Bacteria</taxon>
        <taxon>Pseudomonadati</taxon>
        <taxon>Pseudomonadota</taxon>
        <taxon>Alphaproteobacteria</taxon>
        <taxon>Hyphomicrobiales</taxon>
        <taxon>Xanthobacteraceae</taxon>
        <taxon>Ancylobacter</taxon>
    </lineage>
</organism>
<evidence type="ECO:0000313" key="1">
    <source>
        <dbReference type="EMBL" id="MDQ0305357.1"/>
    </source>
</evidence>
<comment type="caution">
    <text evidence="1">The sequence shown here is derived from an EMBL/GenBank/DDBJ whole genome shotgun (WGS) entry which is preliminary data.</text>
</comment>
<dbReference type="EMBL" id="JAUSUI010000013">
    <property type="protein sequence ID" value="MDQ0305357.1"/>
    <property type="molecule type" value="Genomic_DNA"/>
</dbReference>
<gene>
    <name evidence="1" type="ORF">J2S75_004409</name>
</gene>
<dbReference type="Proteomes" id="UP001224682">
    <property type="component" value="Unassembled WGS sequence"/>
</dbReference>
<accession>A0ABU0BHN3</accession>
<name>A0ABU0BHN3_9HYPH</name>
<protein>
    <submittedName>
        <fullName evidence="1">Uncharacterized protein</fullName>
    </submittedName>
</protein>
<sequence length="33" mass="3672">MLQPVRWSAADTDETIRQVKANNAAGKVVCGWR</sequence>
<evidence type="ECO:0000313" key="2">
    <source>
        <dbReference type="Proteomes" id="UP001224682"/>
    </source>
</evidence>
<keyword evidence="2" id="KW-1185">Reference proteome</keyword>